<dbReference type="Pfam" id="PF00990">
    <property type="entry name" value="GGDEF"/>
    <property type="match status" value="1"/>
</dbReference>
<dbReference type="Pfam" id="PF03924">
    <property type="entry name" value="CHASE"/>
    <property type="match status" value="1"/>
</dbReference>
<keyword evidence="4 6" id="KW-1133">Transmembrane helix</keyword>
<dbReference type="EMBL" id="JANUGX010000023">
    <property type="protein sequence ID" value="MCS0591086.1"/>
    <property type="molecule type" value="Genomic_DNA"/>
</dbReference>
<evidence type="ECO:0000256" key="2">
    <source>
        <dbReference type="ARBA" id="ARBA00022475"/>
    </source>
</evidence>
<feature type="domain" description="EAL" evidence="9">
    <location>
        <begin position="826"/>
        <end position="1080"/>
    </location>
</feature>
<gene>
    <name evidence="11" type="ORF">NX782_17995</name>
</gene>
<dbReference type="NCBIfam" id="TIGR00254">
    <property type="entry name" value="GGDEF"/>
    <property type="match status" value="1"/>
</dbReference>
<dbReference type="InterPro" id="IPR006189">
    <property type="entry name" value="CHASE_dom"/>
</dbReference>
<dbReference type="Gene3D" id="3.30.450.20">
    <property type="entry name" value="PAS domain"/>
    <property type="match status" value="1"/>
</dbReference>
<dbReference type="InterPro" id="IPR035919">
    <property type="entry name" value="EAL_sf"/>
</dbReference>
<dbReference type="PANTHER" id="PTHR44757">
    <property type="entry name" value="DIGUANYLATE CYCLASE DGCP"/>
    <property type="match status" value="1"/>
</dbReference>
<protein>
    <submittedName>
        <fullName evidence="11">EAL domain-containing protein</fullName>
    </submittedName>
</protein>
<feature type="transmembrane region" description="Helical" evidence="6">
    <location>
        <begin position="132"/>
        <end position="154"/>
    </location>
</feature>
<keyword evidence="2" id="KW-1003">Cell membrane</keyword>
<dbReference type="CDD" id="cd00130">
    <property type="entry name" value="PAS"/>
    <property type="match status" value="1"/>
</dbReference>
<keyword evidence="5 6" id="KW-0472">Membrane</keyword>
<dbReference type="InterPro" id="IPR035965">
    <property type="entry name" value="PAS-like_dom_sf"/>
</dbReference>
<dbReference type="InterPro" id="IPR042240">
    <property type="entry name" value="CHASE_sf"/>
</dbReference>
<dbReference type="InterPro" id="IPR001633">
    <property type="entry name" value="EAL_dom"/>
</dbReference>
<dbReference type="RefSeq" id="WP_258846861.1">
    <property type="nucleotide sequence ID" value="NZ_JANUGX010000023.1"/>
</dbReference>
<comment type="subcellular location">
    <subcellularLocation>
        <location evidence="1">Cell membrane</location>
        <topology evidence="1">Multi-pass membrane protein</topology>
    </subcellularLocation>
</comment>
<dbReference type="PROSITE" id="PS50883">
    <property type="entry name" value="EAL"/>
    <property type="match status" value="1"/>
</dbReference>
<dbReference type="PROSITE" id="PS50112">
    <property type="entry name" value="PAS"/>
    <property type="match status" value="1"/>
</dbReference>
<feature type="domain" description="GGDEF" evidence="10">
    <location>
        <begin position="684"/>
        <end position="817"/>
    </location>
</feature>
<evidence type="ECO:0000259" key="9">
    <source>
        <dbReference type="PROSITE" id="PS50883"/>
    </source>
</evidence>
<feature type="transmembrane region" description="Helical" evidence="6">
    <location>
        <begin position="166"/>
        <end position="187"/>
    </location>
</feature>
<dbReference type="InterPro" id="IPR000014">
    <property type="entry name" value="PAS"/>
</dbReference>
<dbReference type="SUPFAM" id="SSF55073">
    <property type="entry name" value="Nucleotide cyclase"/>
    <property type="match status" value="1"/>
</dbReference>
<dbReference type="InterPro" id="IPR013767">
    <property type="entry name" value="PAS_fold"/>
</dbReference>
<dbReference type="InterPro" id="IPR052155">
    <property type="entry name" value="Biofilm_reg_signaling"/>
</dbReference>
<evidence type="ECO:0000313" key="11">
    <source>
        <dbReference type="EMBL" id="MCS0591086.1"/>
    </source>
</evidence>
<dbReference type="Gene3D" id="3.30.450.350">
    <property type="entry name" value="CHASE domain"/>
    <property type="match status" value="1"/>
</dbReference>
<evidence type="ECO:0000256" key="5">
    <source>
        <dbReference type="ARBA" id="ARBA00023136"/>
    </source>
</evidence>
<evidence type="ECO:0000259" key="10">
    <source>
        <dbReference type="PROSITE" id="PS50887"/>
    </source>
</evidence>
<dbReference type="SUPFAM" id="SSF55785">
    <property type="entry name" value="PYP-like sensor domain (PAS domain)"/>
    <property type="match status" value="1"/>
</dbReference>
<dbReference type="Proteomes" id="UP001205560">
    <property type="component" value="Unassembled WGS sequence"/>
</dbReference>
<dbReference type="Gene3D" id="3.30.70.270">
    <property type="match status" value="1"/>
</dbReference>
<dbReference type="PROSITE" id="PS50839">
    <property type="entry name" value="CHASE"/>
    <property type="match status" value="1"/>
</dbReference>
<feature type="transmembrane region" description="Helical" evidence="6">
    <location>
        <begin position="43"/>
        <end position="60"/>
    </location>
</feature>
<organism evidence="11 12">
    <name type="scientific">Massilia norwichensis</name>
    <dbReference type="NCBI Taxonomy" id="1442366"/>
    <lineage>
        <taxon>Bacteria</taxon>
        <taxon>Pseudomonadati</taxon>
        <taxon>Pseudomonadota</taxon>
        <taxon>Betaproteobacteria</taxon>
        <taxon>Burkholderiales</taxon>
        <taxon>Oxalobacteraceae</taxon>
        <taxon>Telluria group</taxon>
        <taxon>Massilia</taxon>
    </lineage>
</organism>
<dbReference type="Gene3D" id="3.20.20.450">
    <property type="entry name" value="EAL domain"/>
    <property type="match status" value="1"/>
</dbReference>
<dbReference type="SUPFAM" id="SSF141868">
    <property type="entry name" value="EAL domain-like"/>
    <property type="match status" value="1"/>
</dbReference>
<comment type="caution">
    <text evidence="11">The sequence shown here is derived from an EMBL/GenBank/DDBJ whole genome shotgun (WGS) entry which is preliminary data.</text>
</comment>
<dbReference type="InterPro" id="IPR000160">
    <property type="entry name" value="GGDEF_dom"/>
</dbReference>
<evidence type="ECO:0000259" key="7">
    <source>
        <dbReference type="PROSITE" id="PS50112"/>
    </source>
</evidence>
<feature type="transmembrane region" description="Helical" evidence="6">
    <location>
        <begin position="91"/>
        <end position="112"/>
    </location>
</feature>
<sequence length="1086" mass="118751">MVRIPLRGTARWHWSQLLLANLFVVGIYVAMRFISDTLDLPPGYATPVFLPAGAGFALAVTTGWRILPAIALGAALLHLPGSWLGPDATPSAGAVILAVTTLGSVLQAWLGARWFRRLARPALDSARDVGRFLVLAPLMCLINASMSVSALYWLGLVPPAETWGNWVNWWAGDTIGVLLAAPLVWIICGRPRPLWRRRALPVALPLMLAATAVVAIYEQAVEWETEQHLQPYRLKAQQVADGMQAELNEHERFVGTFARTLGAEEKYMARDKFLRIARGYVDGRRDIIGLNWMVPVTNAERAGFEAWVRAEIDPAFPGLREVGPDRKMRRAGERPLYLPMLYTWPPSNSFMRGIDFMTAPERADVTRRALRSSQPLASAPLQLVSTGDTGVVLFRAVGEPGLPPVGMLALVLDTHTFVEQAVKRSGFGGFVYSLADVTERKPRALVGDILRPVHRADYRVKLSYGGRNYALRFSPTPAYMEAQRGLVSWTVLTAGLLLTALLGALMLLTSGERAAIEAQVLDRTARLRDREARLQAILDNAGDAILTVDAGGVVVSSNPATAALFGYPQNHLPGLDFTTLVPGATGEDGAELLRRMHGAALDERELSGIDARGQPFPLALSVSLVELPGERMYVCILRDLTEQHRSQAHIHRLAHHDPLTGLENRAALGMRLEQQLALARRSGMALAVLFIDLDHFKKINDSLGHQAGDQLLVGASARMKDLLRDVDTLARLGGDEFIIVLGGPLTPDSVTTVAVRLVESLQQPYYLNGITAHSGASVGVALFPDDGEDADTLVRHADMAMYAAKRDGRGNFRFFSPAMNAATHEHLMLETKMWAALERGGFEVHLQAQVSLETGRVIGAEALLRWHDPELGSIEPSRFIPIAEESGLILPLGDWVLARAMALLAEWQHEGLGGLRLAVNLSARQFGGGALLSRLDQLLAQHQIDPSRLELEITETAAMRDPENTRALLRQLRARGFKLAIDDFGTGYSSLAYLKLFAIDRIKIDRGFVKDIEHDPNDAAIVGATIGLAHSLGLSVVAEGVETQAQWGFLRDKRSDEAQGYLFGRPMPAREFGEFVRAQAQPVPGP</sequence>
<dbReference type="SMART" id="SM00052">
    <property type="entry name" value="EAL"/>
    <property type="match status" value="1"/>
</dbReference>
<evidence type="ECO:0000313" key="12">
    <source>
        <dbReference type="Proteomes" id="UP001205560"/>
    </source>
</evidence>
<dbReference type="Pfam" id="PF05231">
    <property type="entry name" value="MASE1"/>
    <property type="match status" value="1"/>
</dbReference>
<dbReference type="InterPro" id="IPR007895">
    <property type="entry name" value="MASE1"/>
</dbReference>
<feature type="transmembrane region" description="Helical" evidence="6">
    <location>
        <begin position="12"/>
        <end position="31"/>
    </location>
</feature>
<dbReference type="InterPro" id="IPR029787">
    <property type="entry name" value="Nucleotide_cyclase"/>
</dbReference>
<dbReference type="SMART" id="SM01079">
    <property type="entry name" value="CHASE"/>
    <property type="match status" value="1"/>
</dbReference>
<dbReference type="NCBIfam" id="TIGR00229">
    <property type="entry name" value="sensory_box"/>
    <property type="match status" value="1"/>
</dbReference>
<feature type="transmembrane region" description="Helical" evidence="6">
    <location>
        <begin position="486"/>
        <end position="508"/>
    </location>
</feature>
<dbReference type="CDD" id="cd01949">
    <property type="entry name" value="GGDEF"/>
    <property type="match status" value="1"/>
</dbReference>
<dbReference type="Pfam" id="PF00989">
    <property type="entry name" value="PAS"/>
    <property type="match status" value="1"/>
</dbReference>
<dbReference type="CDD" id="cd01948">
    <property type="entry name" value="EAL"/>
    <property type="match status" value="1"/>
</dbReference>
<evidence type="ECO:0000256" key="4">
    <source>
        <dbReference type="ARBA" id="ARBA00022989"/>
    </source>
</evidence>
<feature type="domain" description="CHASE" evidence="8">
    <location>
        <begin position="289"/>
        <end position="424"/>
    </location>
</feature>
<dbReference type="SMART" id="SM00267">
    <property type="entry name" value="GGDEF"/>
    <property type="match status" value="1"/>
</dbReference>
<evidence type="ECO:0000256" key="1">
    <source>
        <dbReference type="ARBA" id="ARBA00004651"/>
    </source>
</evidence>
<dbReference type="SMART" id="SM00091">
    <property type="entry name" value="PAS"/>
    <property type="match status" value="1"/>
</dbReference>
<accession>A0ABT2AA67</accession>
<evidence type="ECO:0000259" key="8">
    <source>
        <dbReference type="PROSITE" id="PS50839"/>
    </source>
</evidence>
<dbReference type="InterPro" id="IPR043128">
    <property type="entry name" value="Rev_trsase/Diguanyl_cyclase"/>
</dbReference>
<reference evidence="11 12" key="1">
    <citation type="submission" date="2022-08" db="EMBL/GenBank/DDBJ databases">
        <title>Reclassification of Massilia species as members of the genera Telluria, Duganella, Pseudoduganella, Mokoshia gen. nov. and Zemynaea gen. nov. using orthogonal and non-orthogonal genome-based approaches.</title>
        <authorList>
            <person name="Bowman J.P."/>
        </authorList>
    </citation>
    <scope>NUCLEOTIDE SEQUENCE [LARGE SCALE GENOMIC DNA]</scope>
    <source>
        <strain evidence="11 12">LMG 28164</strain>
    </source>
</reference>
<proteinExistence type="predicted"/>
<feature type="transmembrane region" description="Helical" evidence="6">
    <location>
        <begin position="67"/>
        <end position="85"/>
    </location>
</feature>
<keyword evidence="3 6" id="KW-0812">Transmembrane</keyword>
<dbReference type="PANTHER" id="PTHR44757:SF2">
    <property type="entry name" value="BIOFILM ARCHITECTURE MAINTENANCE PROTEIN MBAA"/>
    <property type="match status" value="1"/>
</dbReference>
<evidence type="ECO:0000256" key="6">
    <source>
        <dbReference type="SAM" id="Phobius"/>
    </source>
</evidence>
<name>A0ABT2AA67_9BURK</name>
<evidence type="ECO:0000256" key="3">
    <source>
        <dbReference type="ARBA" id="ARBA00022692"/>
    </source>
</evidence>
<feature type="domain" description="PAS" evidence="7">
    <location>
        <begin position="530"/>
        <end position="574"/>
    </location>
</feature>
<dbReference type="Pfam" id="PF00563">
    <property type="entry name" value="EAL"/>
    <property type="match status" value="1"/>
</dbReference>
<keyword evidence="12" id="KW-1185">Reference proteome</keyword>
<dbReference type="PROSITE" id="PS50887">
    <property type="entry name" value="GGDEF"/>
    <property type="match status" value="1"/>
</dbReference>